<keyword evidence="1" id="KW-0614">Plasmid</keyword>
<reference evidence="1 2" key="1">
    <citation type="submission" date="2018-09" db="EMBL/GenBank/DDBJ databases">
        <title>Complete genome sequence of Euzebya sp. DY32-46 isolated from seawater of Pacific Ocean.</title>
        <authorList>
            <person name="Xu L."/>
            <person name="Wu Y.-H."/>
            <person name="Xu X.-W."/>
        </authorList>
    </citation>
    <scope>NUCLEOTIDE SEQUENCE [LARGE SCALE GENOMIC DNA]</scope>
    <source>
        <strain evidence="1 2">DY32-46</strain>
        <plasmid evidence="2">pedy32-46i</plasmid>
    </source>
</reference>
<evidence type="ECO:0000313" key="1">
    <source>
        <dbReference type="EMBL" id="AXV10117.1"/>
    </source>
</evidence>
<protein>
    <submittedName>
        <fullName evidence="1">Uncharacterized protein</fullName>
    </submittedName>
</protein>
<dbReference type="Proteomes" id="UP000264006">
    <property type="component" value="Plasmid pEDY32-46I"/>
</dbReference>
<name>A0A346Y6M0_9ACTN</name>
<geneLocation type="plasmid" evidence="2">
    <name>pedy32-46i</name>
</geneLocation>
<dbReference type="EMBL" id="CP031166">
    <property type="protein sequence ID" value="AXV10117.1"/>
    <property type="molecule type" value="Genomic_DNA"/>
</dbReference>
<gene>
    <name evidence="1" type="ORF">DVS28_b0347</name>
</gene>
<evidence type="ECO:0000313" key="2">
    <source>
        <dbReference type="Proteomes" id="UP000264006"/>
    </source>
</evidence>
<organism evidence="1 2">
    <name type="scientific">Euzebya pacifica</name>
    <dbReference type="NCBI Taxonomy" id="1608957"/>
    <lineage>
        <taxon>Bacteria</taxon>
        <taxon>Bacillati</taxon>
        <taxon>Actinomycetota</taxon>
        <taxon>Nitriliruptoria</taxon>
        <taxon>Euzebyales</taxon>
    </lineage>
</organism>
<dbReference type="AlphaFoldDB" id="A0A346Y6M0"/>
<dbReference type="OrthoDB" id="3689934at2"/>
<dbReference type="RefSeq" id="WP_114594695.1">
    <property type="nucleotide sequence ID" value="NZ_CP031166.1"/>
</dbReference>
<dbReference type="KEGG" id="euz:DVS28_b0347"/>
<accession>A0A346Y6M0</accession>
<proteinExistence type="predicted"/>
<sequence length="179" mass="20096">MWSEEHLDRHGRRGLYLEGDRATLRDPVGYRFYRGLVWQDEPDVRGSGTPLWAQVHTARAATAMEQALCQVCGHPAARTDGTIPWILPARREPRRDDVIVTEDPPTCDGCLDEALASCPALHQPFVLDVHAHDLVGWVAAVRSPDGGTATRWVFRRDDAARGVIKRRLAGLTRWTERTP</sequence>
<keyword evidence="2" id="KW-1185">Reference proteome</keyword>